<dbReference type="STRING" id="341036.SAMN05660649_00102"/>
<keyword evidence="2" id="KW-1185">Reference proteome</keyword>
<sequence length="233" mass="25435">MSKLRDMRRLKEKITIFVGNIGSGKTELAINYALRLKEEHDRVGIVDLDIVNPYFRTRVFRDYLEQNGLKVVAPAGELAGADVPALPSAILGILEDEGIKGVLDVGGDEIGATALGRFKPYLPNGSYEMLFVVNTCRPFTRTVEGIMQVLKSVEKASRLEATGLVSNTNLGSGTDIATIEAGHSIVTEAASRLNVPVAFMAVRNELAAELAQRLPRENLFPLKLHVLPPWLRG</sequence>
<accession>A0A1I2MWX1</accession>
<evidence type="ECO:0000313" key="1">
    <source>
        <dbReference type="EMBL" id="SFF93967.1"/>
    </source>
</evidence>
<organism evidence="1 2">
    <name type="scientific">Desulfotruncus arcticus DSM 17038</name>
    <dbReference type="NCBI Taxonomy" id="1121424"/>
    <lineage>
        <taxon>Bacteria</taxon>
        <taxon>Bacillati</taxon>
        <taxon>Bacillota</taxon>
        <taxon>Clostridia</taxon>
        <taxon>Eubacteriales</taxon>
        <taxon>Desulfallaceae</taxon>
        <taxon>Desulfotruncus</taxon>
    </lineage>
</organism>
<evidence type="ECO:0008006" key="3">
    <source>
        <dbReference type="Google" id="ProtNLM"/>
    </source>
</evidence>
<proteinExistence type="predicted"/>
<protein>
    <recommendedName>
        <fullName evidence="3">CobQ/CobB/MinD/ParA nucleotide binding domain-containing protein</fullName>
    </recommendedName>
</protein>
<reference evidence="2" key="1">
    <citation type="submission" date="2016-10" db="EMBL/GenBank/DDBJ databases">
        <authorList>
            <person name="Varghese N."/>
            <person name="Submissions S."/>
        </authorList>
    </citation>
    <scope>NUCLEOTIDE SEQUENCE [LARGE SCALE GENOMIC DNA]</scope>
    <source>
        <strain evidence="2">DSM 17038</strain>
    </source>
</reference>
<dbReference type="Gene3D" id="3.40.50.300">
    <property type="entry name" value="P-loop containing nucleotide triphosphate hydrolases"/>
    <property type="match status" value="1"/>
</dbReference>
<gene>
    <name evidence="1" type="ORF">SAMN05660649_00102</name>
</gene>
<dbReference type="AlphaFoldDB" id="A0A1I2MWX1"/>
<evidence type="ECO:0000313" key="2">
    <source>
        <dbReference type="Proteomes" id="UP000199337"/>
    </source>
</evidence>
<name>A0A1I2MWX1_9FIRM</name>
<dbReference type="SUPFAM" id="SSF52540">
    <property type="entry name" value="P-loop containing nucleoside triphosphate hydrolases"/>
    <property type="match status" value="1"/>
</dbReference>
<dbReference type="InterPro" id="IPR027417">
    <property type="entry name" value="P-loop_NTPase"/>
</dbReference>
<dbReference type="EMBL" id="FOOX01000001">
    <property type="protein sequence ID" value="SFF93967.1"/>
    <property type="molecule type" value="Genomic_DNA"/>
</dbReference>
<dbReference type="Proteomes" id="UP000199337">
    <property type="component" value="Unassembled WGS sequence"/>
</dbReference>